<keyword evidence="1 2" id="KW-0597">Phosphoprotein</keyword>
<feature type="compositionally biased region" description="Low complexity" evidence="3">
    <location>
        <begin position="280"/>
        <end position="292"/>
    </location>
</feature>
<dbReference type="Gene3D" id="3.40.50.2300">
    <property type="match status" value="1"/>
</dbReference>
<dbReference type="InterPro" id="IPR005467">
    <property type="entry name" value="His_kinase_dom"/>
</dbReference>
<dbReference type="PRINTS" id="PR00344">
    <property type="entry name" value="BCTRLSENSOR"/>
</dbReference>
<dbReference type="Pfam" id="PF02518">
    <property type="entry name" value="HATPase_c"/>
    <property type="match status" value="1"/>
</dbReference>
<dbReference type="GO" id="GO:0000155">
    <property type="term" value="F:phosphorelay sensor kinase activity"/>
    <property type="evidence" value="ECO:0007669"/>
    <property type="project" value="InterPro"/>
</dbReference>
<dbReference type="InterPro" id="IPR004358">
    <property type="entry name" value="Sig_transdc_His_kin-like_C"/>
</dbReference>
<dbReference type="SUPFAM" id="SSF55874">
    <property type="entry name" value="ATPase domain of HSP90 chaperone/DNA topoisomerase II/histidine kinase"/>
    <property type="match status" value="1"/>
</dbReference>
<feature type="compositionally biased region" description="Basic and acidic residues" evidence="3">
    <location>
        <begin position="305"/>
        <end position="314"/>
    </location>
</feature>
<evidence type="ECO:0000259" key="4">
    <source>
        <dbReference type="PROSITE" id="PS50109"/>
    </source>
</evidence>
<dbReference type="CDD" id="cd17546">
    <property type="entry name" value="REC_hyHK_CKI1_RcsC-like"/>
    <property type="match status" value="1"/>
</dbReference>
<dbReference type="PANTHER" id="PTHR43719:SF69">
    <property type="entry name" value="HISTIDINE KINASE G7"/>
    <property type="match status" value="1"/>
</dbReference>
<dbReference type="InterPro" id="IPR003594">
    <property type="entry name" value="HATPase_dom"/>
</dbReference>
<dbReference type="PANTHER" id="PTHR43719">
    <property type="entry name" value="TWO-COMPONENT HISTIDINE KINASE"/>
    <property type="match status" value="1"/>
</dbReference>
<dbReference type="CDD" id="cd00082">
    <property type="entry name" value="HisKA"/>
    <property type="match status" value="1"/>
</dbReference>
<feature type="compositionally biased region" description="Polar residues" evidence="3">
    <location>
        <begin position="233"/>
        <end position="245"/>
    </location>
</feature>
<feature type="domain" description="Histidine kinase" evidence="4">
    <location>
        <begin position="610"/>
        <end position="891"/>
    </location>
</feature>
<dbReference type="InterPro" id="IPR036890">
    <property type="entry name" value="HATPase_C_sf"/>
</dbReference>
<dbReference type="Pfam" id="PF00072">
    <property type="entry name" value="Response_reg"/>
    <property type="match status" value="1"/>
</dbReference>
<dbReference type="SUPFAM" id="SSF52172">
    <property type="entry name" value="CheY-like"/>
    <property type="match status" value="1"/>
</dbReference>
<feature type="modified residue" description="4-aspartylphosphate" evidence="2">
    <location>
        <position position="1168"/>
    </location>
</feature>
<comment type="caution">
    <text evidence="6">The sequence shown here is derived from an EMBL/GenBank/DDBJ whole genome shotgun (WGS) entry which is preliminary data.</text>
</comment>
<dbReference type="InterPro" id="IPR050956">
    <property type="entry name" value="2C_system_His_kinase"/>
</dbReference>
<feature type="region of interest" description="Disordered" evidence="3">
    <location>
        <begin position="1070"/>
        <end position="1101"/>
    </location>
</feature>
<feature type="region of interest" description="Disordered" evidence="3">
    <location>
        <begin position="227"/>
        <end position="249"/>
    </location>
</feature>
<evidence type="ECO:0000256" key="2">
    <source>
        <dbReference type="PROSITE-ProRule" id="PRU00169"/>
    </source>
</evidence>
<dbReference type="EMBL" id="PDLN01000009">
    <property type="protein sequence ID" value="RDW76029.1"/>
    <property type="molecule type" value="Genomic_DNA"/>
</dbReference>
<feature type="region of interest" description="Disordered" evidence="3">
    <location>
        <begin position="276"/>
        <end position="345"/>
    </location>
</feature>
<feature type="compositionally biased region" description="Polar residues" evidence="3">
    <location>
        <begin position="1073"/>
        <end position="1101"/>
    </location>
</feature>
<dbReference type="Pfam" id="PF00512">
    <property type="entry name" value="HisKA"/>
    <property type="match status" value="1"/>
</dbReference>
<sequence length="1246" mass="137903">MISLIDRHSQFVLAEATQTLSSQSDDVHDEGDSLWMGVRTIPREDSLCSDIIGRPRSRDEPTSEEEFTIVPRIIHDLEQDETTKDKSYVRAGPKIRFYAGVPIVSRQGYFIGSYCVLDDRPRLDISKKELTFLQDMSETIMEHLENIAVRGDYQRGEKMVKGLGLFVEGHSSIAHWWLHTRGQRLPIRPSSSQSPTMLPSKVKNEAAVVSADAPTAVNGPAGRTALESELECSAQQQQQLKSSPSVHAVSSADLPQNILLKHSPSEDSHFRDELYENDSKIPSPTSSSLASPPRDEPSKDFPSYEDEHPRHDDSQDGPQQDDPPRAAATSESLVVSGSLTKTASADDKNLPDIVATVKTMLSRASNLIRESTEVDGVIFFDAKHGGFGFRGDRPPAAGPKPHADEEPINTTSSSDEGWRNSAQSCSSGNTSERSRLPKPEPEPRTCDVLAYSSREASSLNDDMLPANLAISEAFVTKLFKRYPHGKIFAFDKDGAMSSSEDELQKATTGKGVILVRANNQYRKKTQRAIEGETILKIFPGSRFVLLLPLWDSHRERWFASAVLWTSDPTRVLSIQDDLSYVAAFGNSIMAEVSRLDVVAADHTKSTLISSISHELRSPLHGVLGSLELLQDTTITEYQRSVVDTIRHCSTTLLDTLNNVLDYAKINNFTRARRSEKRLVRTSARSGKAIPSEGLRIYGTISLTSDLDLASMTEDVLGGLYTGHDYLNRPQGDVDSTNLDHHALIREHGAHGPRSSPLVVVFDVDPKNNWRFSTQPGAWKRILMNIYGNALKYTTSGYVRVRLGYKTFTSPGLRNSQGIVTLTITDTGKGISQDFLNDQLYTPFTQEDTLSEGAGLGLSIVRQIVTALDGKLEISSIKGSGTTVKVMLKLKKSHDHPTSTAHIKDEIQRARVLAKDHVLAMVGFHRSNDFSDRIIQPEIPPGPLSVLRHSIWNIAQAWLNMEVTETSNFSSEKASVFVTTSKIFEERKPEWLSQSTSSSISKKYIIVLTDSTASENKIRDGRHRHIYYLSNPIGPKKFARCLISILDESSDMVDKNSSDAHIIPSMSASADAGSLTSKTELTSRPRSLNRSTSAPFESAGTDTTLIGARSSSHVDGPSILLVEDNMINMRILVTCIAKLRYTYSTAENGAKAVEQYQMADRKPDIIFMDMSMPIMNGFDATKCIRGYEREHKLPAAIIVAVTGLASEESQREAYNSGINLFLSKPVPLRDLKKIVENWEVIGRTERR</sequence>
<reference evidence="6 7" key="1">
    <citation type="journal article" date="2018" name="IMA Fungus">
        <title>IMA Genome-F 9: Draft genome sequence of Annulohypoxylon stygium, Aspergillus mulundensis, Berkeleyomyces basicola (syn. Thielaviopsis basicola), Ceratocystis smalleyi, two Cercospora beticola strains, Coleophoma cylindrospora, Fusarium fracticaudum, Phialophora cf. hyalina, and Morchella septimelata.</title>
        <authorList>
            <person name="Wingfield B.D."/>
            <person name="Bills G.F."/>
            <person name="Dong Y."/>
            <person name="Huang W."/>
            <person name="Nel W.J."/>
            <person name="Swalarsk-Parry B.S."/>
            <person name="Vaghefi N."/>
            <person name="Wilken P.M."/>
            <person name="An Z."/>
            <person name="de Beer Z.W."/>
            <person name="De Vos L."/>
            <person name="Chen L."/>
            <person name="Duong T.A."/>
            <person name="Gao Y."/>
            <person name="Hammerbacher A."/>
            <person name="Kikkert J.R."/>
            <person name="Li Y."/>
            <person name="Li H."/>
            <person name="Li K."/>
            <person name="Li Q."/>
            <person name="Liu X."/>
            <person name="Ma X."/>
            <person name="Naidoo K."/>
            <person name="Pethybridge S.J."/>
            <person name="Sun J."/>
            <person name="Steenkamp E.T."/>
            <person name="van der Nest M.A."/>
            <person name="van Wyk S."/>
            <person name="Wingfield M.J."/>
            <person name="Xiong C."/>
            <person name="Yue Q."/>
            <person name="Zhang X."/>
        </authorList>
    </citation>
    <scope>NUCLEOTIDE SEQUENCE [LARGE SCALE GENOMIC DNA]</scope>
    <source>
        <strain evidence="6 7">BP5796</strain>
    </source>
</reference>
<dbReference type="SUPFAM" id="SSF47384">
    <property type="entry name" value="Homodimeric domain of signal transducing histidine kinase"/>
    <property type="match status" value="1"/>
</dbReference>
<evidence type="ECO:0000313" key="7">
    <source>
        <dbReference type="Proteomes" id="UP000256328"/>
    </source>
</evidence>
<dbReference type="InterPro" id="IPR001789">
    <property type="entry name" value="Sig_transdc_resp-reg_receiver"/>
</dbReference>
<evidence type="ECO:0000256" key="1">
    <source>
        <dbReference type="ARBA" id="ARBA00022553"/>
    </source>
</evidence>
<dbReference type="OrthoDB" id="303614at2759"/>
<dbReference type="SMART" id="SM00448">
    <property type="entry name" value="REC"/>
    <property type="match status" value="1"/>
</dbReference>
<dbReference type="AlphaFoldDB" id="A0A3D8RPQ2"/>
<protein>
    <submittedName>
        <fullName evidence="6">Uncharacterized protein</fullName>
    </submittedName>
</protein>
<proteinExistence type="predicted"/>
<gene>
    <name evidence="6" type="ORF">BP5796_06850</name>
</gene>
<dbReference type="Gene3D" id="3.30.565.10">
    <property type="entry name" value="Histidine kinase-like ATPase, C-terminal domain"/>
    <property type="match status" value="1"/>
</dbReference>
<feature type="region of interest" description="Disordered" evidence="3">
    <location>
        <begin position="390"/>
        <end position="445"/>
    </location>
</feature>
<dbReference type="SUPFAM" id="SSF55781">
    <property type="entry name" value="GAF domain-like"/>
    <property type="match status" value="1"/>
</dbReference>
<dbReference type="SMART" id="SM00387">
    <property type="entry name" value="HATPase_c"/>
    <property type="match status" value="1"/>
</dbReference>
<dbReference type="InterPro" id="IPR036097">
    <property type="entry name" value="HisK_dim/P_sf"/>
</dbReference>
<feature type="compositionally biased region" description="Polar residues" evidence="3">
    <location>
        <begin position="408"/>
        <end position="431"/>
    </location>
</feature>
<feature type="domain" description="Response regulatory" evidence="5">
    <location>
        <begin position="1117"/>
        <end position="1238"/>
    </location>
</feature>
<dbReference type="InterPro" id="IPR003661">
    <property type="entry name" value="HisK_dim/P_dom"/>
</dbReference>
<accession>A0A3D8RPQ2</accession>
<evidence type="ECO:0000259" key="5">
    <source>
        <dbReference type="PROSITE" id="PS50110"/>
    </source>
</evidence>
<dbReference type="InterPro" id="IPR011006">
    <property type="entry name" value="CheY-like_superfamily"/>
</dbReference>
<dbReference type="FunFam" id="1.10.287.130:FF:000023">
    <property type="entry name" value="Sensor histidine kinase/response regulator, putative"/>
    <property type="match status" value="1"/>
</dbReference>
<feature type="compositionally biased region" description="Basic and acidic residues" evidence="3">
    <location>
        <begin position="432"/>
        <end position="445"/>
    </location>
</feature>
<feature type="compositionally biased region" description="Polar residues" evidence="3">
    <location>
        <begin position="329"/>
        <end position="343"/>
    </location>
</feature>
<keyword evidence="7" id="KW-1185">Reference proteome</keyword>
<dbReference type="SMART" id="SM00388">
    <property type="entry name" value="HisKA"/>
    <property type="match status" value="1"/>
</dbReference>
<dbReference type="PROSITE" id="PS50110">
    <property type="entry name" value="RESPONSE_REGULATORY"/>
    <property type="match status" value="1"/>
</dbReference>
<organism evidence="6 7">
    <name type="scientific">Coleophoma crateriformis</name>
    <dbReference type="NCBI Taxonomy" id="565419"/>
    <lineage>
        <taxon>Eukaryota</taxon>
        <taxon>Fungi</taxon>
        <taxon>Dikarya</taxon>
        <taxon>Ascomycota</taxon>
        <taxon>Pezizomycotina</taxon>
        <taxon>Leotiomycetes</taxon>
        <taxon>Helotiales</taxon>
        <taxon>Dermateaceae</taxon>
        <taxon>Coleophoma</taxon>
    </lineage>
</organism>
<dbReference type="Gene3D" id="1.10.287.130">
    <property type="match status" value="1"/>
</dbReference>
<evidence type="ECO:0000256" key="3">
    <source>
        <dbReference type="SAM" id="MobiDB-lite"/>
    </source>
</evidence>
<dbReference type="Proteomes" id="UP000256328">
    <property type="component" value="Unassembled WGS sequence"/>
</dbReference>
<evidence type="ECO:0000313" key="6">
    <source>
        <dbReference type="EMBL" id="RDW76029.1"/>
    </source>
</evidence>
<dbReference type="PROSITE" id="PS50109">
    <property type="entry name" value="HIS_KIN"/>
    <property type="match status" value="1"/>
</dbReference>
<name>A0A3D8RPQ2_9HELO</name>